<dbReference type="AlphaFoldDB" id="A0A085Z6N6"/>
<reference evidence="1 2" key="1">
    <citation type="submission" date="2014-07" db="EMBL/GenBank/DDBJ databases">
        <title>Genome of Chryseobacterium formosense LMG 24722.</title>
        <authorList>
            <person name="Pipes S.E."/>
            <person name="Stropko S.J."/>
            <person name="Newman J.D."/>
        </authorList>
    </citation>
    <scope>NUCLEOTIDE SEQUENCE [LARGE SCALE GENOMIC DNA]</scope>
    <source>
        <strain evidence="1 2">LMG 24722</strain>
    </source>
</reference>
<name>A0A085Z6N6_9FLAO</name>
<sequence>MEIPFYLSFREFEKQYYNNLEKWFENDQNTSETDFLLHLKEMYKPYLCYNFSEDRLQADAVIEIKNNFFPYHENFGISFNMNHANAKNFKTGINNVSEMKTITMMEYAQHILDRIHHYFQKNKLSVRENETILDYINHYEIITAKEKTGFCPDYDLHQKKIPFLKAFLPSFGNTVDISLYRNFYFSVVRIADFIDYKLKGVEAFQQSIYSELRSEAMMKVHMRNQTFLTVCN</sequence>
<comment type="caution">
    <text evidence="1">The sequence shown here is derived from an EMBL/GenBank/DDBJ whole genome shotgun (WGS) entry which is preliminary data.</text>
</comment>
<accession>A0A085Z6N6</accession>
<evidence type="ECO:0000313" key="2">
    <source>
        <dbReference type="Proteomes" id="UP000028713"/>
    </source>
</evidence>
<dbReference type="Proteomes" id="UP000028713">
    <property type="component" value="Unassembled WGS sequence"/>
</dbReference>
<dbReference type="eggNOG" id="ENOG502ZS0X">
    <property type="taxonomic scope" value="Bacteria"/>
</dbReference>
<dbReference type="OrthoDB" id="1245779at2"/>
<keyword evidence="2" id="KW-1185">Reference proteome</keyword>
<protein>
    <submittedName>
        <fullName evidence="1">Uncharacterized protein</fullName>
    </submittedName>
</protein>
<gene>
    <name evidence="1" type="ORF">IX39_05395</name>
</gene>
<evidence type="ECO:0000313" key="1">
    <source>
        <dbReference type="EMBL" id="KFF00100.1"/>
    </source>
</evidence>
<organism evidence="1 2">
    <name type="scientific">Chryseobacterium formosense</name>
    <dbReference type="NCBI Taxonomy" id="236814"/>
    <lineage>
        <taxon>Bacteria</taxon>
        <taxon>Pseudomonadati</taxon>
        <taxon>Bacteroidota</taxon>
        <taxon>Flavobacteriia</taxon>
        <taxon>Flavobacteriales</taxon>
        <taxon>Weeksellaceae</taxon>
        <taxon>Chryseobacterium group</taxon>
        <taxon>Chryseobacterium</taxon>
    </lineage>
</organism>
<dbReference type="EMBL" id="JPRP01000001">
    <property type="protein sequence ID" value="KFF00100.1"/>
    <property type="molecule type" value="Genomic_DNA"/>
</dbReference>
<dbReference type="RefSeq" id="WP_034674064.1">
    <property type="nucleotide sequence ID" value="NZ_FPAP01000002.1"/>
</dbReference>
<proteinExistence type="predicted"/>